<dbReference type="Gene3D" id="1.10.600.10">
    <property type="entry name" value="Farnesyl Diphosphate Synthase"/>
    <property type="match status" value="1"/>
</dbReference>
<keyword evidence="3 6" id="KW-0808">Transferase</keyword>
<dbReference type="SFLD" id="SFLDS00005">
    <property type="entry name" value="Isoprenoid_Synthase_Type_I"/>
    <property type="match status" value="1"/>
</dbReference>
<dbReference type="Proteomes" id="UP001210231">
    <property type="component" value="Unassembled WGS sequence"/>
</dbReference>
<dbReference type="PROSITE" id="PS00723">
    <property type="entry name" value="POLYPRENYL_SYNTHASE_1"/>
    <property type="match status" value="1"/>
</dbReference>
<dbReference type="Pfam" id="PF00348">
    <property type="entry name" value="polyprenyl_synt"/>
    <property type="match status" value="1"/>
</dbReference>
<dbReference type="PROSITE" id="PS00444">
    <property type="entry name" value="POLYPRENYL_SYNTHASE_2"/>
    <property type="match status" value="1"/>
</dbReference>
<dbReference type="SFLD" id="SFLDG01017">
    <property type="entry name" value="Polyprenyl_Transferase_Like"/>
    <property type="match status" value="1"/>
</dbReference>
<accession>A0ABT4UM17</accession>
<organism evidence="7 8">
    <name type="scientific">Polluticaenibacter yanchengensis</name>
    <dbReference type="NCBI Taxonomy" id="3014562"/>
    <lineage>
        <taxon>Bacteria</taxon>
        <taxon>Pseudomonadati</taxon>
        <taxon>Bacteroidota</taxon>
        <taxon>Chitinophagia</taxon>
        <taxon>Chitinophagales</taxon>
        <taxon>Chitinophagaceae</taxon>
        <taxon>Polluticaenibacter</taxon>
    </lineage>
</organism>
<evidence type="ECO:0000256" key="5">
    <source>
        <dbReference type="ARBA" id="ARBA00022842"/>
    </source>
</evidence>
<keyword evidence="4" id="KW-0479">Metal-binding</keyword>
<name>A0ABT4UM17_9BACT</name>
<evidence type="ECO:0000256" key="4">
    <source>
        <dbReference type="ARBA" id="ARBA00022723"/>
    </source>
</evidence>
<comment type="similarity">
    <text evidence="2 6">Belongs to the FPP/GGPP synthase family.</text>
</comment>
<evidence type="ECO:0000256" key="3">
    <source>
        <dbReference type="ARBA" id="ARBA00022679"/>
    </source>
</evidence>
<dbReference type="RefSeq" id="WP_407032219.1">
    <property type="nucleotide sequence ID" value="NZ_JAQGEF010000018.1"/>
</dbReference>
<dbReference type="InterPro" id="IPR000092">
    <property type="entry name" value="Polyprenyl_synt"/>
</dbReference>
<comment type="caution">
    <text evidence="7">The sequence shown here is derived from an EMBL/GenBank/DDBJ whole genome shotgun (WGS) entry which is preliminary data.</text>
</comment>
<evidence type="ECO:0000256" key="1">
    <source>
        <dbReference type="ARBA" id="ARBA00001946"/>
    </source>
</evidence>
<evidence type="ECO:0000313" key="7">
    <source>
        <dbReference type="EMBL" id="MDA3615892.1"/>
    </source>
</evidence>
<keyword evidence="8" id="KW-1185">Reference proteome</keyword>
<sequence length="321" mass="36893">MHTLDELGQLFSQKFSVNHFPDQPQGLYEPNNYFLSIGGKRIRPLLVLMANELFGDIHEDSWKVAFALELMHNFTLIHDDIMDDAPVRRGKATVHELYGASTAILAGDVMLIRAYQYLNQIDISYLRVINEIFNQTSTEICEGQQYDMAFEERTDVKLDEYLKMISLKTSVLLAASLKMGSIIGGASVRNQDHLYQFGLNLGIAFQIQDDYLDCFGDPEKFGKMIGGDIKKNKKTFLAIHLQNVANETEKHELQQLKSATEEKKVERTLAIMKNNGVDQWAWDLKQEYFNKAMYHLEEIAVISARKKELKYLAEFLISREH</sequence>
<dbReference type="PANTHER" id="PTHR12001">
    <property type="entry name" value="GERANYLGERANYL PYROPHOSPHATE SYNTHASE"/>
    <property type="match status" value="1"/>
</dbReference>
<proteinExistence type="inferred from homology"/>
<comment type="cofactor">
    <cofactor evidence="1">
        <name>Mg(2+)</name>
        <dbReference type="ChEBI" id="CHEBI:18420"/>
    </cofactor>
</comment>
<dbReference type="InterPro" id="IPR033749">
    <property type="entry name" value="Polyprenyl_synt_CS"/>
</dbReference>
<dbReference type="SUPFAM" id="SSF48576">
    <property type="entry name" value="Terpenoid synthases"/>
    <property type="match status" value="1"/>
</dbReference>
<evidence type="ECO:0000313" key="8">
    <source>
        <dbReference type="Proteomes" id="UP001210231"/>
    </source>
</evidence>
<dbReference type="CDD" id="cd00685">
    <property type="entry name" value="Trans_IPPS_HT"/>
    <property type="match status" value="1"/>
</dbReference>
<evidence type="ECO:0000256" key="6">
    <source>
        <dbReference type="RuleBase" id="RU004466"/>
    </source>
</evidence>
<protein>
    <submittedName>
        <fullName evidence="7">Polyprenyl synthetase family protein</fullName>
    </submittedName>
</protein>
<evidence type="ECO:0000256" key="2">
    <source>
        <dbReference type="ARBA" id="ARBA00006706"/>
    </source>
</evidence>
<reference evidence="7 8" key="1">
    <citation type="submission" date="2022-12" db="EMBL/GenBank/DDBJ databases">
        <title>Chitinophagaceae gen. sp. nov., a new member of the family Chitinophagaceae, isolated from soil in a chemical factory.</title>
        <authorList>
            <person name="Ke Z."/>
        </authorList>
    </citation>
    <scope>NUCLEOTIDE SEQUENCE [LARGE SCALE GENOMIC DNA]</scope>
    <source>
        <strain evidence="7 8">LY-5</strain>
    </source>
</reference>
<dbReference type="InterPro" id="IPR008949">
    <property type="entry name" value="Isoprenoid_synthase_dom_sf"/>
</dbReference>
<dbReference type="EMBL" id="JAQGEF010000018">
    <property type="protein sequence ID" value="MDA3615892.1"/>
    <property type="molecule type" value="Genomic_DNA"/>
</dbReference>
<gene>
    <name evidence="7" type="ORF">O3P16_13815</name>
</gene>
<keyword evidence="5" id="KW-0460">Magnesium</keyword>
<dbReference type="PANTHER" id="PTHR12001:SF85">
    <property type="entry name" value="SHORT CHAIN ISOPRENYL DIPHOSPHATE SYNTHASE"/>
    <property type="match status" value="1"/>
</dbReference>